<evidence type="ECO:0000313" key="2">
    <source>
        <dbReference type="EMBL" id="KKL76867.1"/>
    </source>
</evidence>
<sequence length="334" mass="37090">MLPKDLMKGALRFQDLPRIPVFPLCISWWAFDHFGYTVMDVFKDPEKGVDAQLKTSAILNFDAIESFWDWYCILEPLGCKMQIEDKGSPLVLNTPPIKDPEDLKNMGMPDFNKDWRVNSALKSAALLKEKADDYYLFGTFLGPFSLAGMLIGLENLLLETIERPDFVHDLMDFSKDVLLKQADLYAPYLDAIMYCDPSASGDLISPKATETFLIPCFKKLNRETKNLGIDVLNHICGNTTGALDLIAGLDADAFSLDFKVDLAAAREKLTDRMALIGNIEPSLLLDAESAEIEKLSRDALSKVGQKGFILSPGCDVPLESPIKNVKTLIDVAGK</sequence>
<dbReference type="SUPFAM" id="SSF51726">
    <property type="entry name" value="UROD/MetE-like"/>
    <property type="match status" value="1"/>
</dbReference>
<dbReference type="Pfam" id="PF01208">
    <property type="entry name" value="URO-D"/>
    <property type="match status" value="1"/>
</dbReference>
<gene>
    <name evidence="2" type="ORF">LCGC14_2040580</name>
</gene>
<dbReference type="GO" id="GO:0004853">
    <property type="term" value="F:uroporphyrinogen decarboxylase activity"/>
    <property type="evidence" value="ECO:0007669"/>
    <property type="project" value="InterPro"/>
</dbReference>
<reference evidence="2" key="1">
    <citation type="journal article" date="2015" name="Nature">
        <title>Complex archaea that bridge the gap between prokaryotes and eukaryotes.</title>
        <authorList>
            <person name="Spang A."/>
            <person name="Saw J.H."/>
            <person name="Jorgensen S.L."/>
            <person name="Zaremba-Niedzwiedzka K."/>
            <person name="Martijn J."/>
            <person name="Lind A.E."/>
            <person name="van Eijk R."/>
            <person name="Schleper C."/>
            <person name="Guy L."/>
            <person name="Ettema T.J."/>
        </authorList>
    </citation>
    <scope>NUCLEOTIDE SEQUENCE</scope>
</reference>
<dbReference type="InterPro" id="IPR038071">
    <property type="entry name" value="UROD/MetE-like_sf"/>
</dbReference>
<dbReference type="InterPro" id="IPR052024">
    <property type="entry name" value="Methanogen_methyltrans"/>
</dbReference>
<dbReference type="EMBL" id="LAZR01023918">
    <property type="protein sequence ID" value="KKL76867.1"/>
    <property type="molecule type" value="Genomic_DNA"/>
</dbReference>
<dbReference type="Gene3D" id="3.20.20.210">
    <property type="match status" value="1"/>
</dbReference>
<accession>A0A0F9HP21</accession>
<dbReference type="PANTHER" id="PTHR47099:SF1">
    <property type="entry name" value="METHYLCOBAMIDE:COM METHYLTRANSFERASE MTBA"/>
    <property type="match status" value="1"/>
</dbReference>
<comment type="caution">
    <text evidence="2">The sequence shown here is derived from an EMBL/GenBank/DDBJ whole genome shotgun (WGS) entry which is preliminary data.</text>
</comment>
<feature type="domain" description="Uroporphyrinogen decarboxylase (URO-D)" evidence="1">
    <location>
        <begin position="3"/>
        <end position="332"/>
    </location>
</feature>
<proteinExistence type="predicted"/>
<dbReference type="CDD" id="cd03465">
    <property type="entry name" value="URO-D_like"/>
    <property type="match status" value="1"/>
</dbReference>
<evidence type="ECO:0000259" key="1">
    <source>
        <dbReference type="Pfam" id="PF01208"/>
    </source>
</evidence>
<name>A0A0F9HP21_9ZZZZ</name>
<dbReference type="AlphaFoldDB" id="A0A0F9HP21"/>
<dbReference type="GO" id="GO:0006779">
    <property type="term" value="P:porphyrin-containing compound biosynthetic process"/>
    <property type="evidence" value="ECO:0007669"/>
    <property type="project" value="InterPro"/>
</dbReference>
<organism evidence="2">
    <name type="scientific">marine sediment metagenome</name>
    <dbReference type="NCBI Taxonomy" id="412755"/>
    <lineage>
        <taxon>unclassified sequences</taxon>
        <taxon>metagenomes</taxon>
        <taxon>ecological metagenomes</taxon>
    </lineage>
</organism>
<dbReference type="InterPro" id="IPR000257">
    <property type="entry name" value="Uroporphyrinogen_deCOase"/>
</dbReference>
<protein>
    <recommendedName>
        <fullName evidence="1">Uroporphyrinogen decarboxylase (URO-D) domain-containing protein</fullName>
    </recommendedName>
</protein>
<dbReference type="PANTHER" id="PTHR47099">
    <property type="entry name" value="METHYLCOBAMIDE:COM METHYLTRANSFERASE MTBA"/>
    <property type="match status" value="1"/>
</dbReference>